<gene>
    <name evidence="6" type="ORF">Tci_021005</name>
</gene>
<feature type="compositionally biased region" description="Basic and acidic residues" evidence="4">
    <location>
        <begin position="103"/>
        <end position="120"/>
    </location>
</feature>
<evidence type="ECO:0000259" key="5">
    <source>
        <dbReference type="PROSITE" id="PS50994"/>
    </source>
</evidence>
<feature type="domain" description="Integrase catalytic" evidence="5">
    <location>
        <begin position="379"/>
        <end position="491"/>
    </location>
</feature>
<feature type="compositionally biased region" description="Polar residues" evidence="4">
    <location>
        <begin position="660"/>
        <end position="674"/>
    </location>
</feature>
<organism evidence="6">
    <name type="scientific">Tanacetum cinerariifolium</name>
    <name type="common">Dalmatian daisy</name>
    <name type="synonym">Chrysanthemum cinerariifolium</name>
    <dbReference type="NCBI Taxonomy" id="118510"/>
    <lineage>
        <taxon>Eukaryota</taxon>
        <taxon>Viridiplantae</taxon>
        <taxon>Streptophyta</taxon>
        <taxon>Embryophyta</taxon>
        <taxon>Tracheophyta</taxon>
        <taxon>Spermatophyta</taxon>
        <taxon>Magnoliopsida</taxon>
        <taxon>eudicotyledons</taxon>
        <taxon>Gunneridae</taxon>
        <taxon>Pentapetalae</taxon>
        <taxon>asterids</taxon>
        <taxon>campanulids</taxon>
        <taxon>Asterales</taxon>
        <taxon>Asteraceae</taxon>
        <taxon>Asteroideae</taxon>
        <taxon>Anthemideae</taxon>
        <taxon>Anthemidinae</taxon>
        <taxon>Tanacetum</taxon>
    </lineage>
</organism>
<dbReference type="InterPro" id="IPR054722">
    <property type="entry name" value="PolX-like_BBD"/>
</dbReference>
<dbReference type="InterPro" id="IPR001584">
    <property type="entry name" value="Integrase_cat-core"/>
</dbReference>
<feature type="compositionally biased region" description="Low complexity" evidence="4">
    <location>
        <begin position="962"/>
        <end position="973"/>
    </location>
</feature>
<name>A0A6L2KJU5_TANCI</name>
<dbReference type="GO" id="GO:0006508">
    <property type="term" value="P:proteolysis"/>
    <property type="evidence" value="ECO:0007669"/>
    <property type="project" value="UniProtKB-KW"/>
</dbReference>
<proteinExistence type="predicted"/>
<dbReference type="InterPro" id="IPR013103">
    <property type="entry name" value="RVT_2"/>
</dbReference>
<dbReference type="PANTHER" id="PTHR42648:SF32">
    <property type="entry name" value="RIBONUCLEASE H-LIKE DOMAIN, GAG-PRE-INTEGRASE DOMAIN PROTEIN-RELATED"/>
    <property type="match status" value="1"/>
</dbReference>
<dbReference type="Pfam" id="PF22936">
    <property type="entry name" value="Pol_BBD"/>
    <property type="match status" value="1"/>
</dbReference>
<dbReference type="GO" id="GO:0003676">
    <property type="term" value="F:nucleic acid binding"/>
    <property type="evidence" value="ECO:0007669"/>
    <property type="project" value="InterPro"/>
</dbReference>
<dbReference type="InterPro" id="IPR036397">
    <property type="entry name" value="RNaseH_sf"/>
</dbReference>
<keyword evidence="1" id="KW-0645">Protease</keyword>
<dbReference type="Pfam" id="PF25597">
    <property type="entry name" value="SH3_retrovirus"/>
    <property type="match status" value="1"/>
</dbReference>
<dbReference type="EMBL" id="BKCJ010002506">
    <property type="protein sequence ID" value="GEU49027.1"/>
    <property type="molecule type" value="Genomic_DNA"/>
</dbReference>
<feature type="region of interest" description="Disordered" evidence="4">
    <location>
        <begin position="936"/>
        <end position="973"/>
    </location>
</feature>
<dbReference type="InterPro" id="IPR012337">
    <property type="entry name" value="RNaseH-like_sf"/>
</dbReference>
<dbReference type="GO" id="GO:0046872">
    <property type="term" value="F:metal ion binding"/>
    <property type="evidence" value="ECO:0007669"/>
    <property type="project" value="UniProtKB-KW"/>
</dbReference>
<protein>
    <submittedName>
        <fullName evidence="6">Gag-Pol polyprotein</fullName>
    </submittedName>
</protein>
<dbReference type="GO" id="GO:0008233">
    <property type="term" value="F:peptidase activity"/>
    <property type="evidence" value="ECO:0007669"/>
    <property type="project" value="UniProtKB-KW"/>
</dbReference>
<dbReference type="InterPro" id="IPR039537">
    <property type="entry name" value="Retrotran_Ty1/copia-like"/>
</dbReference>
<dbReference type="SUPFAM" id="SSF53098">
    <property type="entry name" value="Ribonuclease H-like"/>
    <property type="match status" value="1"/>
</dbReference>
<evidence type="ECO:0000256" key="4">
    <source>
        <dbReference type="SAM" id="MobiDB-lite"/>
    </source>
</evidence>
<dbReference type="GO" id="GO:0015074">
    <property type="term" value="P:DNA integration"/>
    <property type="evidence" value="ECO:0007669"/>
    <property type="project" value="InterPro"/>
</dbReference>
<dbReference type="InterPro" id="IPR057670">
    <property type="entry name" value="SH3_retrovirus"/>
</dbReference>
<evidence type="ECO:0000256" key="1">
    <source>
        <dbReference type="ARBA" id="ARBA00022670"/>
    </source>
</evidence>
<evidence type="ECO:0000313" key="6">
    <source>
        <dbReference type="EMBL" id="GEU49027.1"/>
    </source>
</evidence>
<dbReference type="Pfam" id="PF07727">
    <property type="entry name" value="RVT_2"/>
    <property type="match status" value="1"/>
</dbReference>
<dbReference type="PROSITE" id="PS50994">
    <property type="entry name" value="INTEGRASE"/>
    <property type="match status" value="1"/>
</dbReference>
<comment type="caution">
    <text evidence="6">The sequence shown here is derived from an EMBL/GenBank/DDBJ whole genome shotgun (WGS) entry which is preliminary data.</text>
</comment>
<evidence type="ECO:0000256" key="3">
    <source>
        <dbReference type="ARBA" id="ARBA00022801"/>
    </source>
</evidence>
<dbReference type="PANTHER" id="PTHR42648">
    <property type="entry name" value="TRANSPOSASE, PUTATIVE-RELATED"/>
    <property type="match status" value="1"/>
</dbReference>
<feature type="region of interest" description="Disordered" evidence="4">
    <location>
        <begin position="93"/>
        <end position="120"/>
    </location>
</feature>
<dbReference type="Gene3D" id="3.30.420.10">
    <property type="entry name" value="Ribonuclease H-like superfamily/Ribonuclease H"/>
    <property type="match status" value="1"/>
</dbReference>
<accession>A0A6L2KJU5</accession>
<reference evidence="6" key="1">
    <citation type="journal article" date="2019" name="Sci. Rep.">
        <title>Draft genome of Tanacetum cinerariifolium, the natural source of mosquito coil.</title>
        <authorList>
            <person name="Yamashiro T."/>
            <person name="Shiraishi A."/>
            <person name="Satake H."/>
            <person name="Nakayama K."/>
        </authorList>
    </citation>
    <scope>NUCLEOTIDE SEQUENCE</scope>
</reference>
<keyword evidence="3" id="KW-0378">Hydrolase</keyword>
<evidence type="ECO:0000256" key="2">
    <source>
        <dbReference type="ARBA" id="ARBA00022723"/>
    </source>
</evidence>
<feature type="region of interest" description="Disordered" evidence="4">
    <location>
        <begin position="658"/>
        <end position="691"/>
    </location>
</feature>
<sequence length="1347" mass="151587">MSANDKTSLGYDSQLSKNEMPKCEIFKTVSDSSVSEIDEDNNQAKDRYKVGIGYHAVPPPYTGNYMPPRADLSFAGLDDSMFKFKISETRTSVNENESITSKSSEEIREEPKTVRKRQDSRDDWNGINTLKQGIGFEFNKRACFVCGGVNHLIKDCTFYENKMVEKSVINNKGKGTGQREVRPVWNNARRVNNQNFSKMIHPHPKRNFVPTTVATKSGQVLVNAAKQNSATSTNTARPKVNTAVIKPNVNAKSSYFKPHFPKRRHFNQRSAAKNNTFLKKFTAKRKNVTTVGPKAVVNAAKGKKETAVKSLAGCVWRPKIANLNNGNPQYTLQDQGIFDSGCSRYMTGNMSFLIKYQEIDGGFVAFGGSPKGGKITEKGKIKTGKLDFKDVYFVKELKFNLFFVSQIEMNQFCQMKGIKREFCVARTSQQKGVAERKNRTLIEATRTMLADSLLPITFWAETVNTACYVQNRVLVIKPHNKTPYELLIGRSPILEFMRPFGCPVNILNTLDHLGKFDGKADKGFLVGYSVNSKAFRVFNSRTRKVEENMHANFLENIPNVAGSGPEWLFDIDSLTKSMNYKLVSAGNQSNGDAGNEIRIDSSTNVVNAASTSINTANNIIAAGSLNINTADSNHTNMPTLEATGIFDGAFDDRDLGAEADTNNVDSSTVVSPIPTTRMHKDHPKEHIIGDPNLNTQTRRMINFSKETAMKRAIGLKRLFRNKLDERGIVIRNKARLVAQGHTQEEGIDYDEVFALVARIEAIRLFLAYALFKAFIVYQMNVKSVFLYGKIEEEVYVCQPPRFEILTSQIKRTKLKRHCIVCIKLQELGLQVKQKQDDIFISQDKYVAEILKKFGFSEVKTASTLMETSKPLLKDEGGQEATAKVNKDNNQEQIQALVDKTKVIITEDNIRSDFRLDDAEGTTCLLNKEIFEGMASHKEMRKHRKATETSYDESEDKDYVPTPSSDPLSSGEDSSILNKLMEDASKHGRMIEEIDQNADIELKDETQGRTNDDEMFRVDDPAGEEVVTTTGIKDSAAPTTDVIKDEITIAQALAALKSVKPKVVVQEQEMITTIPAAATIVTTAVATPRAKGIVFHEQKQSQIPTVSSSKDKGIAKMIEPEDNIQAMMDADILLAERLQAREKEEFSKVQKARLLVELIEKRKKHFAALRSQEKRNKTPTKTKMKSQMSTYLRHMGGYKQSYLNGKSFDKIKELFDREMRKVNDFVAMDSEAQKSSAIEAQESSTKRTTKQLESDISKKQKVDKNVEPFVDDSKELRKCIEIVADDEDEVLIEATPISSRSPTIIDYKIYKEGKKTYFKIIRADGNSQVYQTFEKMFKNFNRENLEVS</sequence>
<keyword evidence="2" id="KW-0479">Metal-binding</keyword>
<feature type="compositionally biased region" description="Polar residues" evidence="4">
    <location>
        <begin position="93"/>
        <end position="102"/>
    </location>
</feature>
<feature type="region of interest" description="Disordered" evidence="4">
    <location>
        <begin position="1235"/>
        <end position="1254"/>
    </location>
</feature>